<dbReference type="AlphaFoldDB" id="A0AAN8TBF8"/>
<name>A0AAN8TBF8_SOLBU</name>
<keyword evidence="1" id="KW-0472">Membrane</keyword>
<gene>
    <name evidence="2" type="ORF">RDI58_019868</name>
</gene>
<dbReference type="Proteomes" id="UP001371456">
    <property type="component" value="Unassembled WGS sequence"/>
</dbReference>
<feature type="transmembrane region" description="Helical" evidence="1">
    <location>
        <begin position="26"/>
        <end position="44"/>
    </location>
</feature>
<evidence type="ECO:0000313" key="2">
    <source>
        <dbReference type="EMBL" id="KAK6782072.1"/>
    </source>
</evidence>
<evidence type="ECO:0000313" key="3">
    <source>
        <dbReference type="Proteomes" id="UP001371456"/>
    </source>
</evidence>
<reference evidence="2 3" key="1">
    <citation type="submission" date="2024-02" db="EMBL/GenBank/DDBJ databases">
        <title>de novo genome assembly of Solanum bulbocastanum strain 11H21.</title>
        <authorList>
            <person name="Hosaka A.J."/>
        </authorList>
    </citation>
    <scope>NUCLEOTIDE SEQUENCE [LARGE SCALE GENOMIC DNA]</scope>
    <source>
        <tissue evidence="2">Young leaves</tissue>
    </source>
</reference>
<accession>A0AAN8TBF8</accession>
<keyword evidence="1" id="KW-0812">Transmembrane</keyword>
<protein>
    <submittedName>
        <fullName evidence="2">Uncharacterized protein</fullName>
    </submittedName>
</protein>
<organism evidence="2 3">
    <name type="scientific">Solanum bulbocastanum</name>
    <name type="common">Wild potato</name>
    <dbReference type="NCBI Taxonomy" id="147425"/>
    <lineage>
        <taxon>Eukaryota</taxon>
        <taxon>Viridiplantae</taxon>
        <taxon>Streptophyta</taxon>
        <taxon>Embryophyta</taxon>
        <taxon>Tracheophyta</taxon>
        <taxon>Spermatophyta</taxon>
        <taxon>Magnoliopsida</taxon>
        <taxon>eudicotyledons</taxon>
        <taxon>Gunneridae</taxon>
        <taxon>Pentapetalae</taxon>
        <taxon>asterids</taxon>
        <taxon>lamiids</taxon>
        <taxon>Solanales</taxon>
        <taxon>Solanaceae</taxon>
        <taxon>Solanoideae</taxon>
        <taxon>Solaneae</taxon>
        <taxon>Solanum</taxon>
    </lineage>
</organism>
<keyword evidence="3" id="KW-1185">Reference proteome</keyword>
<feature type="transmembrane region" description="Helical" evidence="1">
    <location>
        <begin position="75"/>
        <end position="93"/>
    </location>
</feature>
<keyword evidence="1" id="KW-1133">Transmembrane helix</keyword>
<proteinExistence type="predicted"/>
<sequence>MSWTCSAGIFSPTSLKPDPQLTNSQLSVTLFRCAFLSIGNIGFLSSRYLSKQQRLTLVLECSEWLEIMGLCPYRILLRVSNLLWCLLLALFVGCTSGNQMVGLICKILMTIQFYHLPIE</sequence>
<comment type="caution">
    <text evidence="2">The sequence shown here is derived from an EMBL/GenBank/DDBJ whole genome shotgun (WGS) entry which is preliminary data.</text>
</comment>
<dbReference type="EMBL" id="JBANQN010000008">
    <property type="protein sequence ID" value="KAK6782072.1"/>
    <property type="molecule type" value="Genomic_DNA"/>
</dbReference>
<evidence type="ECO:0000256" key="1">
    <source>
        <dbReference type="SAM" id="Phobius"/>
    </source>
</evidence>